<evidence type="ECO:0000313" key="3">
    <source>
        <dbReference type="Proteomes" id="UP001174136"/>
    </source>
</evidence>
<feature type="compositionally biased region" description="Polar residues" evidence="1">
    <location>
        <begin position="171"/>
        <end position="181"/>
    </location>
</feature>
<keyword evidence="3" id="KW-1185">Reference proteome</keyword>
<dbReference type="EMBL" id="JAOPHQ010005520">
    <property type="protein sequence ID" value="KAK0134935.1"/>
    <property type="molecule type" value="Genomic_DNA"/>
</dbReference>
<dbReference type="AlphaFoldDB" id="A0AA47M792"/>
<evidence type="ECO:0000313" key="2">
    <source>
        <dbReference type="EMBL" id="KAK0134935.1"/>
    </source>
</evidence>
<proteinExistence type="predicted"/>
<protein>
    <submittedName>
        <fullName evidence="2">Uncharacterized protein</fullName>
    </submittedName>
</protein>
<gene>
    <name evidence="2" type="ORF">N1851_029251</name>
</gene>
<reference evidence="2" key="1">
    <citation type="journal article" date="2023" name="Front. Mar. Sci.">
        <title>A new Merluccius polli reference genome to investigate the effects of global change in West African waters.</title>
        <authorList>
            <person name="Mateo J.L."/>
            <person name="Blanco-Fernandez C."/>
            <person name="Garcia-Vazquez E."/>
            <person name="Machado-Schiaffino G."/>
        </authorList>
    </citation>
    <scope>NUCLEOTIDE SEQUENCE</scope>
    <source>
        <strain evidence="2">C29</strain>
        <tissue evidence="2">Fin</tissue>
    </source>
</reference>
<feature type="region of interest" description="Disordered" evidence="1">
    <location>
        <begin position="129"/>
        <end position="200"/>
    </location>
</feature>
<accession>A0AA47M792</accession>
<sequence>MDRWKATELRQFMVYGRPVVLKRILLVVLRGPNLSAPMIDFANRVLTAFVKKLPLPVVKRLSEVPDTLTPPLNIQPLLFDLHQDGPLPLPFCTGRARRITSCLNLRINTLQLPSTRVLCRRAPKESHLGGVWPDEPCHTGAQRGAPPTRTGHGRAVQSCTGATSRGRGQPPQHQLPLNGSDGQRRSGEAAQLPPPATVCS</sequence>
<organism evidence="2 3">
    <name type="scientific">Merluccius polli</name>
    <name type="common">Benguela hake</name>
    <name type="synonym">Merluccius cadenati</name>
    <dbReference type="NCBI Taxonomy" id="89951"/>
    <lineage>
        <taxon>Eukaryota</taxon>
        <taxon>Metazoa</taxon>
        <taxon>Chordata</taxon>
        <taxon>Craniata</taxon>
        <taxon>Vertebrata</taxon>
        <taxon>Euteleostomi</taxon>
        <taxon>Actinopterygii</taxon>
        <taxon>Neopterygii</taxon>
        <taxon>Teleostei</taxon>
        <taxon>Neoteleostei</taxon>
        <taxon>Acanthomorphata</taxon>
        <taxon>Zeiogadaria</taxon>
        <taxon>Gadariae</taxon>
        <taxon>Gadiformes</taxon>
        <taxon>Gadoidei</taxon>
        <taxon>Merlucciidae</taxon>
        <taxon>Merluccius</taxon>
    </lineage>
</organism>
<name>A0AA47M792_MERPO</name>
<dbReference type="Proteomes" id="UP001174136">
    <property type="component" value="Unassembled WGS sequence"/>
</dbReference>
<evidence type="ECO:0000256" key="1">
    <source>
        <dbReference type="SAM" id="MobiDB-lite"/>
    </source>
</evidence>
<comment type="caution">
    <text evidence="2">The sequence shown here is derived from an EMBL/GenBank/DDBJ whole genome shotgun (WGS) entry which is preliminary data.</text>
</comment>